<dbReference type="RefSeq" id="WP_014811727.1">
    <property type="nucleotide sequence ID" value="NC_018025.1"/>
</dbReference>
<organism evidence="1 2">
    <name type="scientific">Desulfomonile tiedjei (strain ATCC 49306 / DSM 6799 / DCB-1)</name>
    <dbReference type="NCBI Taxonomy" id="706587"/>
    <lineage>
        <taxon>Bacteria</taxon>
        <taxon>Pseudomonadati</taxon>
        <taxon>Thermodesulfobacteriota</taxon>
        <taxon>Desulfomonilia</taxon>
        <taxon>Desulfomonilales</taxon>
        <taxon>Desulfomonilaceae</taxon>
        <taxon>Desulfomonile</taxon>
    </lineage>
</organism>
<dbReference type="Proteomes" id="UP000006055">
    <property type="component" value="Chromosome"/>
</dbReference>
<dbReference type="STRING" id="706587.Desti_3959"/>
<evidence type="ECO:0000313" key="2">
    <source>
        <dbReference type="Proteomes" id="UP000006055"/>
    </source>
</evidence>
<dbReference type="InterPro" id="IPR027396">
    <property type="entry name" value="DsrEFH-like"/>
</dbReference>
<dbReference type="InterPro" id="IPR032836">
    <property type="entry name" value="DsrE2-like"/>
</dbReference>
<dbReference type="EMBL" id="CP003360">
    <property type="protein sequence ID" value="AFM26601.1"/>
    <property type="molecule type" value="Genomic_DNA"/>
</dbReference>
<sequence>MNHEGKKKLMVVCSRDSLDGAYPSAVLAINAVRIGMDATIYYTFGGLNVIRKGFAGKLKFYPSGPLGAIPGMPHLATGLMKKKIEKAELPTLEDLLEMCQLEGVKLIGCHMAMAMFELNSEDFIEGVDIANAADFLKMAQQADVTLFT</sequence>
<dbReference type="KEGG" id="dti:Desti_3959"/>
<keyword evidence="2" id="KW-1185">Reference proteome</keyword>
<gene>
    <name evidence="1" type="ordered locus">Desti_3959</name>
</gene>
<dbReference type="AlphaFoldDB" id="I4CAL0"/>
<protein>
    <recommendedName>
        <fullName evidence="3">Peroxiredoxin family protein</fullName>
    </recommendedName>
</protein>
<dbReference type="Pfam" id="PF13686">
    <property type="entry name" value="DrsE_2"/>
    <property type="match status" value="1"/>
</dbReference>
<accession>I4CAL0</accession>
<dbReference type="SUPFAM" id="SSF75169">
    <property type="entry name" value="DsrEFH-like"/>
    <property type="match status" value="1"/>
</dbReference>
<dbReference type="eggNOG" id="COG2210">
    <property type="taxonomic scope" value="Bacteria"/>
</dbReference>
<dbReference type="PANTHER" id="PTHR34655:SF2">
    <property type="entry name" value="PEROXIREDOXIN FAMILY PROTEIN"/>
    <property type="match status" value="1"/>
</dbReference>
<dbReference type="PANTHER" id="PTHR34655">
    <property type="entry name" value="CONSERVED WITHIN P. AEROPHILUM"/>
    <property type="match status" value="1"/>
</dbReference>
<proteinExistence type="predicted"/>
<evidence type="ECO:0008006" key="3">
    <source>
        <dbReference type="Google" id="ProtNLM"/>
    </source>
</evidence>
<dbReference type="Gene3D" id="3.40.1260.10">
    <property type="entry name" value="DsrEFH-like"/>
    <property type="match status" value="1"/>
</dbReference>
<dbReference type="HOGENOM" id="CLU_094970_1_0_7"/>
<evidence type="ECO:0000313" key="1">
    <source>
        <dbReference type="EMBL" id="AFM26601.1"/>
    </source>
</evidence>
<dbReference type="PATRIC" id="fig|706587.4.peg.4488"/>
<dbReference type="OrthoDB" id="9802028at2"/>
<name>I4CAL0_DESTA</name>
<reference evidence="2" key="1">
    <citation type="submission" date="2012-06" db="EMBL/GenBank/DDBJ databases">
        <title>Complete sequence of chromosome of Desulfomonile tiedjei DSM 6799.</title>
        <authorList>
            <person name="Lucas S."/>
            <person name="Copeland A."/>
            <person name="Lapidus A."/>
            <person name="Glavina del Rio T."/>
            <person name="Dalin E."/>
            <person name="Tice H."/>
            <person name="Bruce D."/>
            <person name="Goodwin L."/>
            <person name="Pitluck S."/>
            <person name="Peters L."/>
            <person name="Ovchinnikova G."/>
            <person name="Zeytun A."/>
            <person name="Lu M."/>
            <person name="Kyrpides N."/>
            <person name="Mavromatis K."/>
            <person name="Ivanova N."/>
            <person name="Brettin T."/>
            <person name="Detter J.C."/>
            <person name="Han C."/>
            <person name="Larimer F."/>
            <person name="Land M."/>
            <person name="Hauser L."/>
            <person name="Markowitz V."/>
            <person name="Cheng J.-F."/>
            <person name="Hugenholtz P."/>
            <person name="Woyke T."/>
            <person name="Wu D."/>
            <person name="Spring S."/>
            <person name="Schroeder M."/>
            <person name="Brambilla E."/>
            <person name="Klenk H.-P."/>
            <person name="Eisen J.A."/>
        </authorList>
    </citation>
    <scope>NUCLEOTIDE SEQUENCE [LARGE SCALE GENOMIC DNA]</scope>
    <source>
        <strain evidence="2">ATCC 49306 / DSM 6799 / DCB-1</strain>
    </source>
</reference>